<dbReference type="InterPro" id="IPR027806">
    <property type="entry name" value="HARBI1_dom"/>
</dbReference>
<reference evidence="9" key="1">
    <citation type="submission" date="2019-08" db="EMBL/GenBank/DDBJ databases">
        <title>The improved chromosome-level genome for the pearl oyster Pinctada fucata martensii using PacBio sequencing and Hi-C.</title>
        <authorList>
            <person name="Zheng Z."/>
        </authorList>
    </citation>
    <scope>NUCLEOTIDE SEQUENCE</scope>
    <source>
        <strain evidence="9">ZZ-2019</strain>
        <tissue evidence="9">Adductor muscle</tissue>
    </source>
</reference>
<evidence type="ECO:0000256" key="4">
    <source>
        <dbReference type="ARBA" id="ARBA00022722"/>
    </source>
</evidence>
<dbReference type="PANTHER" id="PTHR22930:SF198">
    <property type="entry name" value="DDE TNP4 DOMAIN-CONTAINING PROTEIN"/>
    <property type="match status" value="1"/>
</dbReference>
<dbReference type="PANTHER" id="PTHR22930">
    <property type="match status" value="1"/>
</dbReference>
<evidence type="ECO:0000256" key="6">
    <source>
        <dbReference type="ARBA" id="ARBA00022801"/>
    </source>
</evidence>
<comment type="subcellular location">
    <subcellularLocation>
        <location evidence="2">Nucleus</location>
    </subcellularLocation>
</comment>
<evidence type="ECO:0000256" key="5">
    <source>
        <dbReference type="ARBA" id="ARBA00022723"/>
    </source>
</evidence>
<dbReference type="Proteomes" id="UP001186944">
    <property type="component" value="Unassembled WGS sequence"/>
</dbReference>
<evidence type="ECO:0000256" key="1">
    <source>
        <dbReference type="ARBA" id="ARBA00001968"/>
    </source>
</evidence>
<proteinExistence type="inferred from homology"/>
<keyword evidence="10" id="KW-1185">Reference proteome</keyword>
<keyword evidence="4" id="KW-0540">Nuclease</keyword>
<gene>
    <name evidence="9" type="ORF">FSP39_003188</name>
</gene>
<dbReference type="GO" id="GO:0004518">
    <property type="term" value="F:nuclease activity"/>
    <property type="evidence" value="ECO:0007669"/>
    <property type="project" value="UniProtKB-KW"/>
</dbReference>
<dbReference type="GO" id="GO:0005634">
    <property type="term" value="C:nucleus"/>
    <property type="evidence" value="ECO:0007669"/>
    <property type="project" value="UniProtKB-SubCell"/>
</dbReference>
<comment type="cofactor">
    <cofactor evidence="1">
        <name>a divalent metal cation</name>
        <dbReference type="ChEBI" id="CHEBI:60240"/>
    </cofactor>
</comment>
<protein>
    <recommendedName>
        <fullName evidence="8">DDE Tnp4 domain-containing protein</fullName>
    </recommendedName>
</protein>
<dbReference type="EMBL" id="VSWD01000004">
    <property type="protein sequence ID" value="KAK3104485.1"/>
    <property type="molecule type" value="Genomic_DNA"/>
</dbReference>
<comment type="similarity">
    <text evidence="3">Belongs to the HARBI1 family.</text>
</comment>
<organism evidence="9 10">
    <name type="scientific">Pinctada imbricata</name>
    <name type="common">Atlantic pearl-oyster</name>
    <name type="synonym">Pinctada martensii</name>
    <dbReference type="NCBI Taxonomy" id="66713"/>
    <lineage>
        <taxon>Eukaryota</taxon>
        <taxon>Metazoa</taxon>
        <taxon>Spiralia</taxon>
        <taxon>Lophotrochozoa</taxon>
        <taxon>Mollusca</taxon>
        <taxon>Bivalvia</taxon>
        <taxon>Autobranchia</taxon>
        <taxon>Pteriomorphia</taxon>
        <taxon>Pterioida</taxon>
        <taxon>Pterioidea</taxon>
        <taxon>Pteriidae</taxon>
        <taxon>Pinctada</taxon>
    </lineage>
</organism>
<dbReference type="GO" id="GO:0046872">
    <property type="term" value="F:metal ion binding"/>
    <property type="evidence" value="ECO:0007669"/>
    <property type="project" value="UniProtKB-KW"/>
</dbReference>
<dbReference type="Pfam" id="PF13359">
    <property type="entry name" value="DDE_Tnp_4"/>
    <property type="match status" value="1"/>
</dbReference>
<feature type="domain" description="DDE Tnp4" evidence="8">
    <location>
        <begin position="30"/>
        <end position="194"/>
    </location>
</feature>
<name>A0AA89C8V9_PINIB</name>
<sequence>MSCPTTPDEWRAIAEEFSRRWNMPHAVGALDGKHVACKSPKNSGSQYYNYKGFFSIVLMGLVDAEYKFTWVDVGADGSASDAQIFNFSELKETIENGTIGFPRAEPLPNDDKDMPFFILGDDAFALRTYMMKPFSHRNKTVEERIFKYRISRGRRIAENAFGILANRFQVLLTTVQQDPETIRLIVQTCVCLHNLMRIRYPCLQNAVLDQEDDNHQVINGAWRNGLNMQDVDNVTGPNRATRAAKSQRENLKHYFNSSAGSVPWQDNMI</sequence>
<accession>A0AA89C8V9</accession>
<keyword evidence="6" id="KW-0378">Hydrolase</keyword>
<dbReference type="AlphaFoldDB" id="A0AA89C8V9"/>
<comment type="caution">
    <text evidence="9">The sequence shown here is derived from an EMBL/GenBank/DDBJ whole genome shotgun (WGS) entry which is preliminary data.</text>
</comment>
<dbReference type="InterPro" id="IPR045249">
    <property type="entry name" value="HARBI1-like"/>
</dbReference>
<keyword evidence="5" id="KW-0479">Metal-binding</keyword>
<evidence type="ECO:0000256" key="3">
    <source>
        <dbReference type="ARBA" id="ARBA00006958"/>
    </source>
</evidence>
<evidence type="ECO:0000313" key="10">
    <source>
        <dbReference type="Proteomes" id="UP001186944"/>
    </source>
</evidence>
<evidence type="ECO:0000259" key="8">
    <source>
        <dbReference type="Pfam" id="PF13359"/>
    </source>
</evidence>
<evidence type="ECO:0000256" key="2">
    <source>
        <dbReference type="ARBA" id="ARBA00004123"/>
    </source>
</evidence>
<evidence type="ECO:0000313" key="9">
    <source>
        <dbReference type="EMBL" id="KAK3104485.1"/>
    </source>
</evidence>
<evidence type="ECO:0000256" key="7">
    <source>
        <dbReference type="ARBA" id="ARBA00023242"/>
    </source>
</evidence>
<keyword evidence="7" id="KW-0539">Nucleus</keyword>
<dbReference type="GO" id="GO:0016787">
    <property type="term" value="F:hydrolase activity"/>
    <property type="evidence" value="ECO:0007669"/>
    <property type="project" value="UniProtKB-KW"/>
</dbReference>